<evidence type="ECO:0000313" key="1">
    <source>
        <dbReference type="EMBL" id="OGM27249.1"/>
    </source>
</evidence>
<dbReference type="Proteomes" id="UP000178851">
    <property type="component" value="Unassembled WGS sequence"/>
</dbReference>
<accession>A0A1F7YK42</accession>
<sequence length="92" mass="9703">MLGYDALLCPTVTTGNMEYPVSELPQSDSGYLAILSDAQDNSGNSVVCNVIHTSVARNPDGSLSFKFSGSSTNKAPLATVITPDKKSLSDYK</sequence>
<reference evidence="1 2" key="1">
    <citation type="journal article" date="2016" name="Nat. Commun.">
        <title>Thousands of microbial genomes shed light on interconnected biogeochemical processes in an aquifer system.</title>
        <authorList>
            <person name="Anantharaman K."/>
            <person name="Brown C.T."/>
            <person name="Hug L.A."/>
            <person name="Sharon I."/>
            <person name="Castelle C.J."/>
            <person name="Probst A.J."/>
            <person name="Thomas B.C."/>
            <person name="Singh A."/>
            <person name="Wilkins M.J."/>
            <person name="Karaoz U."/>
            <person name="Brodie E.L."/>
            <person name="Williams K.H."/>
            <person name="Hubbard S.S."/>
            <person name="Banfield J.F."/>
        </authorList>
    </citation>
    <scope>NUCLEOTIDE SEQUENCE [LARGE SCALE GENOMIC DNA]</scope>
</reference>
<protein>
    <submittedName>
        <fullName evidence="1">Uncharacterized protein</fullName>
    </submittedName>
</protein>
<name>A0A1F7YK42_9BACT</name>
<gene>
    <name evidence="1" type="ORF">A2627_03250</name>
</gene>
<organism evidence="1 2">
    <name type="scientific">Candidatus Woesebacteria bacterium RIFCSPHIGHO2_01_FULL_39_28</name>
    <dbReference type="NCBI Taxonomy" id="1802496"/>
    <lineage>
        <taxon>Bacteria</taxon>
        <taxon>Candidatus Woeseibacteriota</taxon>
    </lineage>
</organism>
<dbReference type="EMBL" id="MGGI01000005">
    <property type="protein sequence ID" value="OGM27249.1"/>
    <property type="molecule type" value="Genomic_DNA"/>
</dbReference>
<dbReference type="AlphaFoldDB" id="A0A1F7YK42"/>
<comment type="caution">
    <text evidence="1">The sequence shown here is derived from an EMBL/GenBank/DDBJ whole genome shotgun (WGS) entry which is preliminary data.</text>
</comment>
<evidence type="ECO:0000313" key="2">
    <source>
        <dbReference type="Proteomes" id="UP000178851"/>
    </source>
</evidence>
<proteinExistence type="predicted"/>